<dbReference type="PRINTS" id="PR01033">
    <property type="entry name" value="PHYTOCHROME"/>
</dbReference>
<keyword evidence="5" id="KW-0597">Phosphoprotein</keyword>
<feature type="domain" description="Phytochrome chromophore attachment site" evidence="13">
    <location>
        <begin position="148"/>
        <end position="304"/>
    </location>
</feature>
<evidence type="ECO:0000256" key="9">
    <source>
        <dbReference type="ARBA" id="ARBA00022777"/>
    </source>
</evidence>
<dbReference type="Gene3D" id="3.30.450.270">
    <property type="match status" value="1"/>
</dbReference>
<keyword evidence="11" id="KW-0157">Chromophore</keyword>
<dbReference type="InterPro" id="IPR016132">
    <property type="entry name" value="Phyto_chromo_attachment"/>
</dbReference>
<dbReference type="InterPro" id="IPR013515">
    <property type="entry name" value="Phytochrome_cen-reg"/>
</dbReference>
<evidence type="ECO:0000256" key="5">
    <source>
        <dbReference type="ARBA" id="ARBA00022553"/>
    </source>
</evidence>
<keyword evidence="10" id="KW-0067">ATP-binding</keyword>
<dbReference type="SUPFAM" id="SSF55874">
    <property type="entry name" value="ATPase domain of HSP90 chaperone/DNA topoisomerase II/histidine kinase"/>
    <property type="match status" value="1"/>
</dbReference>
<comment type="catalytic activity">
    <reaction evidence="1">
        <text>ATP + protein L-histidine = ADP + protein N-phospho-L-histidine.</text>
        <dbReference type="EC" id="2.7.13.3"/>
    </reaction>
</comment>
<dbReference type="InterPro" id="IPR013654">
    <property type="entry name" value="PAS_2"/>
</dbReference>
<keyword evidence="4" id="KW-0600">Photoreceptor protein</keyword>
<evidence type="ECO:0000256" key="3">
    <source>
        <dbReference type="ARBA" id="ARBA00012438"/>
    </source>
</evidence>
<evidence type="ECO:0000256" key="2">
    <source>
        <dbReference type="ARBA" id="ARBA00006402"/>
    </source>
</evidence>
<dbReference type="InterPro" id="IPR003018">
    <property type="entry name" value="GAF"/>
</dbReference>
<dbReference type="Pfam" id="PF13581">
    <property type="entry name" value="HATPase_c_2"/>
    <property type="match status" value="1"/>
</dbReference>
<keyword evidence="7" id="KW-0808">Transferase</keyword>
<dbReference type="InterPro" id="IPR043150">
    <property type="entry name" value="Phytochrome_PHY_sf"/>
</dbReference>
<accession>A0ABR7R2F0</accession>
<keyword evidence="12" id="KW-0675">Receptor</keyword>
<dbReference type="Pfam" id="PF07568">
    <property type="entry name" value="HisKA_2"/>
    <property type="match status" value="1"/>
</dbReference>
<evidence type="ECO:0000256" key="8">
    <source>
        <dbReference type="ARBA" id="ARBA00022741"/>
    </source>
</evidence>
<dbReference type="PANTHER" id="PTHR41523:SF8">
    <property type="entry name" value="ETHYLENE RESPONSE SENSOR PROTEIN"/>
    <property type="match status" value="1"/>
</dbReference>
<dbReference type="Gene3D" id="3.30.450.40">
    <property type="match status" value="1"/>
</dbReference>
<dbReference type="Gene3D" id="3.30.450.20">
    <property type="entry name" value="PAS domain"/>
    <property type="match status" value="1"/>
</dbReference>
<dbReference type="EMBL" id="JACTUZ010000005">
    <property type="protein sequence ID" value="MBC9175871.1"/>
    <property type="molecule type" value="Genomic_DNA"/>
</dbReference>
<evidence type="ECO:0000259" key="13">
    <source>
        <dbReference type="PROSITE" id="PS50046"/>
    </source>
</evidence>
<dbReference type="SMART" id="SM00065">
    <property type="entry name" value="GAF"/>
    <property type="match status" value="1"/>
</dbReference>
<dbReference type="SUPFAM" id="SSF55785">
    <property type="entry name" value="PYP-like sensor domain (PAS domain)"/>
    <property type="match status" value="1"/>
</dbReference>
<dbReference type="PANTHER" id="PTHR41523">
    <property type="entry name" value="TWO-COMPONENT SYSTEM SENSOR PROTEIN"/>
    <property type="match status" value="1"/>
</dbReference>
<evidence type="ECO:0000259" key="14">
    <source>
        <dbReference type="PROSITE" id="PS50109"/>
    </source>
</evidence>
<dbReference type="InterPro" id="IPR036890">
    <property type="entry name" value="HATPase_C_sf"/>
</dbReference>
<dbReference type="InterPro" id="IPR003594">
    <property type="entry name" value="HATPase_dom"/>
</dbReference>
<evidence type="ECO:0000256" key="10">
    <source>
        <dbReference type="ARBA" id="ARBA00022840"/>
    </source>
</evidence>
<evidence type="ECO:0000313" key="15">
    <source>
        <dbReference type="EMBL" id="MBC9175871.1"/>
    </source>
</evidence>
<evidence type="ECO:0000256" key="1">
    <source>
        <dbReference type="ARBA" id="ARBA00000085"/>
    </source>
</evidence>
<dbReference type="InterPro" id="IPR005467">
    <property type="entry name" value="His_kinase_dom"/>
</dbReference>
<keyword evidence="8" id="KW-0547">Nucleotide-binding</keyword>
<dbReference type="Gene3D" id="3.30.565.10">
    <property type="entry name" value="Histidine kinase-like ATPase, C-terminal domain"/>
    <property type="match status" value="1"/>
</dbReference>
<dbReference type="InterPro" id="IPR001294">
    <property type="entry name" value="Phytochrome"/>
</dbReference>
<comment type="caution">
    <text evidence="15">The sequence shown here is derived from an EMBL/GenBank/DDBJ whole genome shotgun (WGS) entry which is preliminary data.</text>
</comment>
<dbReference type="PROSITE" id="PS50046">
    <property type="entry name" value="PHYTOCHROME_2"/>
    <property type="match status" value="1"/>
</dbReference>
<evidence type="ECO:0000256" key="11">
    <source>
        <dbReference type="ARBA" id="ARBA00022991"/>
    </source>
</evidence>
<comment type="similarity">
    <text evidence="2">In the N-terminal section; belongs to the phytochrome family.</text>
</comment>
<feature type="domain" description="Histidine kinase" evidence="14">
    <location>
        <begin position="535"/>
        <end position="722"/>
    </location>
</feature>
<dbReference type="EC" id="2.7.13.3" evidence="3"/>
<evidence type="ECO:0000256" key="4">
    <source>
        <dbReference type="ARBA" id="ARBA00022543"/>
    </source>
</evidence>
<dbReference type="RefSeq" id="WP_187777035.1">
    <property type="nucleotide sequence ID" value="NZ_JACTUZ010000005.1"/>
</dbReference>
<proteinExistence type="inferred from homology"/>
<sequence length="724" mass="78836">MASKARLTPGPSVITAADLASCDREPIHVPGAIQPHGLLLVADAASLMVVAGAGELEARLRQEWLGHPLSEVLGHDLAMVLDEVQPGPGGVLRLAGLHGTTETFDAALHRSGPFILVELEPASAETMSATETLLALDRAATAFERASGLTTLCDHAAVTFRQVTGFDRVMIYRFLDDGTGAVIAEARDPALPSFLNHRFPASDVPQQARRLYIRNRVRVIPDVHYTPAPLRSASPAMAELDMSDLTLRSVSPIHLQYMRNMGLDASASISIVQDGVLWGLIACHNRTPRGMSYEARAACRALAGGLARQIRAREEAETYRERLRLRSAEDAVLARLGRQGVTAEVMQDLSGDLMQMLGASGFLALMADGHATAGHVPDRQYWPGLAERVRQHGAQAPFRSHELARQHGPAQHFTAIGSGLLATPLPGTGAPDGMLLWFRAEKVELVNWAGNPHKGVGLVPGAVLTPRASFEDWHETVRGRSEPWSLEDVAAAARLRDGIADAYRQRELVRLNQELDAALRERDHLLLQKDYLMREVNHRVQNSLQLVSSYMALQANENDDARLTAYLSEARRRLAAVSLVHRRLYRDEQMETVDLGRYLEELCHDLAQSMGDGWARQMQVDLAPVLMSADRSIHVGLILTELVINASKYAYDGTEGPISIAVEQHGSRIRLVVADKGTGAVKPGKGFGSSMIEMLTSGLDGELEFASNHPGLRAIVMIPIDALA</sequence>
<dbReference type="InterPro" id="IPR035965">
    <property type="entry name" value="PAS-like_dom_sf"/>
</dbReference>
<dbReference type="Pfam" id="PF01590">
    <property type="entry name" value="GAF"/>
    <property type="match status" value="1"/>
</dbReference>
<dbReference type="PROSITE" id="PS50109">
    <property type="entry name" value="HIS_KIN"/>
    <property type="match status" value="1"/>
</dbReference>
<keyword evidence="9" id="KW-0418">Kinase</keyword>
<dbReference type="Proteomes" id="UP000603940">
    <property type="component" value="Unassembled WGS sequence"/>
</dbReference>
<evidence type="ECO:0000256" key="7">
    <source>
        <dbReference type="ARBA" id="ARBA00022679"/>
    </source>
</evidence>
<gene>
    <name evidence="15" type="ORF">IBL25_02780</name>
</gene>
<keyword evidence="6" id="KW-0716">Sensory transduction</keyword>
<evidence type="ECO:0000256" key="12">
    <source>
        <dbReference type="ARBA" id="ARBA00023170"/>
    </source>
</evidence>
<keyword evidence="16" id="KW-1185">Reference proteome</keyword>
<dbReference type="Pfam" id="PF00360">
    <property type="entry name" value="PHY"/>
    <property type="match status" value="1"/>
</dbReference>
<dbReference type="Pfam" id="PF08446">
    <property type="entry name" value="PAS_2"/>
    <property type="match status" value="1"/>
</dbReference>
<organism evidence="15 16">
    <name type="scientific">Pseudoroseomonas ludipueritiae</name>
    <dbReference type="NCBI Taxonomy" id="198093"/>
    <lineage>
        <taxon>Bacteria</taxon>
        <taxon>Pseudomonadati</taxon>
        <taxon>Pseudomonadota</taxon>
        <taxon>Alphaproteobacteria</taxon>
        <taxon>Acetobacterales</taxon>
        <taxon>Acetobacteraceae</taxon>
        <taxon>Pseudoroseomonas</taxon>
    </lineage>
</organism>
<dbReference type="InterPro" id="IPR029016">
    <property type="entry name" value="GAF-like_dom_sf"/>
</dbReference>
<evidence type="ECO:0000313" key="16">
    <source>
        <dbReference type="Proteomes" id="UP000603940"/>
    </source>
</evidence>
<reference evidence="15 16" key="1">
    <citation type="journal article" date="2009" name="Int. J. Syst. Evol. Microbiol.">
        <title>Transfer of Teichococcus ludipueritiae and Muricoccus roseus to the genus Roseomonas, as Roseomonas ludipueritiae comb. nov. and Roseomonas rosea comb. nov., respectively, and emended description of the genus Roseomonas.</title>
        <authorList>
            <person name="Sanchez-Porro C."/>
            <person name="Gallego V."/>
            <person name="Busse H.J."/>
            <person name="Kampfer P."/>
            <person name="Ventosa A."/>
        </authorList>
    </citation>
    <scope>NUCLEOTIDE SEQUENCE [LARGE SCALE GENOMIC DNA]</scope>
    <source>
        <strain evidence="15 16">DSM 14915</strain>
    </source>
</reference>
<dbReference type="InterPro" id="IPR011495">
    <property type="entry name" value="Sig_transdc_His_kin_sub2_dim/P"/>
</dbReference>
<protein>
    <recommendedName>
        <fullName evidence="3">histidine kinase</fullName>
        <ecNumber evidence="3">2.7.13.3</ecNumber>
    </recommendedName>
</protein>
<evidence type="ECO:0000256" key="6">
    <source>
        <dbReference type="ARBA" id="ARBA00022606"/>
    </source>
</evidence>
<dbReference type="SUPFAM" id="SSF55781">
    <property type="entry name" value="GAF domain-like"/>
    <property type="match status" value="2"/>
</dbReference>
<name>A0ABR7R2F0_9PROT</name>